<comment type="function">
    <text evidence="10">One of several proteins that assist in the late maturation steps of the functional core of the 30S ribosomal subunit. Helps release RbfA from mature subunits. May play a role in the assembly of ribosomal proteins into the subunit. Circularly permuted GTPase that catalyzes slow GTP hydrolysis, GTPase activity is stimulated by the 30S ribosomal subunit.</text>
</comment>
<evidence type="ECO:0000256" key="9">
    <source>
        <dbReference type="ARBA" id="ARBA00023134"/>
    </source>
</evidence>
<dbReference type="RefSeq" id="WP_046221940.1">
    <property type="nucleotide sequence ID" value="NZ_JWYV01000018.1"/>
</dbReference>
<dbReference type="NCBIfam" id="TIGR00157">
    <property type="entry name" value="ribosome small subunit-dependent GTPase A"/>
    <property type="match status" value="1"/>
</dbReference>
<dbReference type="Pfam" id="PF03193">
    <property type="entry name" value="RsgA_GTPase"/>
    <property type="match status" value="1"/>
</dbReference>
<feature type="domain" description="CP-type G" evidence="12">
    <location>
        <begin position="100"/>
        <end position="255"/>
    </location>
</feature>
<dbReference type="OrthoDB" id="9809485at2"/>
<feature type="binding site" evidence="10">
    <location>
        <position position="291"/>
    </location>
    <ligand>
        <name>Zn(2+)</name>
        <dbReference type="ChEBI" id="CHEBI:29105"/>
    </ligand>
</feature>
<dbReference type="PROSITE" id="PS51721">
    <property type="entry name" value="G_CP"/>
    <property type="match status" value="1"/>
</dbReference>
<dbReference type="GO" id="GO:0005737">
    <property type="term" value="C:cytoplasm"/>
    <property type="evidence" value="ECO:0007669"/>
    <property type="project" value="UniProtKB-SubCell"/>
</dbReference>
<evidence type="ECO:0000256" key="7">
    <source>
        <dbReference type="ARBA" id="ARBA00022833"/>
    </source>
</evidence>
<comment type="subunit">
    <text evidence="10">Monomer. Associates with 30S ribosomal subunit, binds 16S rRNA.</text>
</comment>
<evidence type="ECO:0000256" key="3">
    <source>
        <dbReference type="ARBA" id="ARBA00022723"/>
    </source>
</evidence>
<keyword evidence="2 10" id="KW-0690">Ribosome biogenesis</keyword>
<comment type="cofactor">
    <cofactor evidence="10">
        <name>Zn(2+)</name>
        <dbReference type="ChEBI" id="CHEBI:29105"/>
    </cofactor>
    <text evidence="10">Binds 1 zinc ion per subunit.</text>
</comment>
<dbReference type="GO" id="GO:0003924">
    <property type="term" value="F:GTPase activity"/>
    <property type="evidence" value="ECO:0007669"/>
    <property type="project" value="UniProtKB-UniRule"/>
</dbReference>
<evidence type="ECO:0000256" key="6">
    <source>
        <dbReference type="ARBA" id="ARBA00022801"/>
    </source>
</evidence>
<dbReference type="PANTHER" id="PTHR32120">
    <property type="entry name" value="SMALL RIBOSOMAL SUBUNIT BIOGENESIS GTPASE RSGA"/>
    <property type="match status" value="1"/>
</dbReference>
<dbReference type="Proteomes" id="UP000033633">
    <property type="component" value="Unassembled WGS sequence"/>
</dbReference>
<feature type="domain" description="EngC GTPase" evidence="11">
    <location>
        <begin position="106"/>
        <end position="253"/>
    </location>
</feature>
<dbReference type="InterPro" id="IPR030378">
    <property type="entry name" value="G_CP_dom"/>
</dbReference>
<evidence type="ECO:0000256" key="4">
    <source>
        <dbReference type="ARBA" id="ARBA00022730"/>
    </source>
</evidence>
<dbReference type="Gene3D" id="1.10.40.50">
    <property type="entry name" value="Probable gtpase engc, domain 3"/>
    <property type="match status" value="1"/>
</dbReference>
<evidence type="ECO:0000313" key="14">
    <source>
        <dbReference type="Proteomes" id="UP000033633"/>
    </source>
</evidence>
<evidence type="ECO:0000256" key="10">
    <source>
        <dbReference type="HAMAP-Rule" id="MF_01820"/>
    </source>
</evidence>
<dbReference type="EC" id="3.6.1.-" evidence="10"/>
<keyword evidence="1 10" id="KW-0963">Cytoplasm</keyword>
<keyword evidence="4 10" id="KW-0699">rRNA-binding</keyword>
<comment type="caution">
    <text evidence="13">The sequence shown here is derived from an EMBL/GenBank/DDBJ whole genome shotgun (WGS) entry which is preliminary data.</text>
</comment>
<feature type="binding site" evidence="10">
    <location>
        <position position="283"/>
    </location>
    <ligand>
        <name>Zn(2+)</name>
        <dbReference type="ChEBI" id="CHEBI:29105"/>
    </ligand>
</feature>
<feature type="binding site" evidence="10">
    <location>
        <begin position="197"/>
        <end position="205"/>
    </location>
    <ligand>
        <name>GTP</name>
        <dbReference type="ChEBI" id="CHEBI:37565"/>
    </ligand>
</feature>
<name>A0A0F5V949_9GAMM</name>
<evidence type="ECO:0000256" key="8">
    <source>
        <dbReference type="ARBA" id="ARBA00022884"/>
    </source>
</evidence>
<dbReference type="AlphaFoldDB" id="A0A0F5V949"/>
<evidence type="ECO:0000259" key="12">
    <source>
        <dbReference type="PROSITE" id="PS51721"/>
    </source>
</evidence>
<dbReference type="CDD" id="cd01854">
    <property type="entry name" value="YjeQ_EngC"/>
    <property type="match status" value="1"/>
</dbReference>
<dbReference type="PATRIC" id="fig|265726.11.peg.1816"/>
<protein>
    <recommendedName>
        <fullName evidence="10">Small ribosomal subunit biogenesis GTPase RsgA</fullName>
        <ecNumber evidence="10">3.6.1.-</ecNumber>
    </recommendedName>
</protein>
<dbReference type="GO" id="GO:0019843">
    <property type="term" value="F:rRNA binding"/>
    <property type="evidence" value="ECO:0007669"/>
    <property type="project" value="UniProtKB-KW"/>
</dbReference>
<keyword evidence="14" id="KW-1185">Reference proteome</keyword>
<gene>
    <name evidence="10" type="primary">rsgA</name>
    <name evidence="13" type="ORF">KY46_17675</name>
</gene>
<dbReference type="InterPro" id="IPR027417">
    <property type="entry name" value="P-loop_NTPase"/>
</dbReference>
<dbReference type="GO" id="GO:0046872">
    <property type="term" value="F:metal ion binding"/>
    <property type="evidence" value="ECO:0007669"/>
    <property type="project" value="UniProtKB-KW"/>
</dbReference>
<dbReference type="InterPro" id="IPR010914">
    <property type="entry name" value="RsgA_GTPase_dom"/>
</dbReference>
<reference evidence="13 14" key="1">
    <citation type="submission" date="2014-12" db="EMBL/GenBank/DDBJ databases">
        <title>Mercury Reductase activity and rhizosphere competence traits in the genome of root associated Photobacterium halotolerans MELD1.</title>
        <authorList>
            <person name="Mathew D.C."/>
            <person name="Huang C.-C."/>
        </authorList>
    </citation>
    <scope>NUCLEOTIDE SEQUENCE [LARGE SCALE GENOMIC DNA]</scope>
    <source>
        <strain evidence="13 14">MELD1</strain>
    </source>
</reference>
<comment type="similarity">
    <text evidence="10">Belongs to the TRAFAC class YlqF/YawG GTPase family. RsgA subfamily.</text>
</comment>
<dbReference type="SUPFAM" id="SSF52540">
    <property type="entry name" value="P-loop containing nucleoside triphosphate hydrolases"/>
    <property type="match status" value="1"/>
</dbReference>
<dbReference type="GO" id="GO:0042274">
    <property type="term" value="P:ribosomal small subunit biogenesis"/>
    <property type="evidence" value="ECO:0007669"/>
    <property type="project" value="UniProtKB-UniRule"/>
</dbReference>
<keyword evidence="7 10" id="KW-0862">Zinc</keyword>
<accession>A0A0F5V949</accession>
<feature type="binding site" evidence="10">
    <location>
        <position position="285"/>
    </location>
    <ligand>
        <name>Zn(2+)</name>
        <dbReference type="ChEBI" id="CHEBI:29105"/>
    </ligand>
</feature>
<feature type="binding site" evidence="10">
    <location>
        <position position="278"/>
    </location>
    <ligand>
        <name>Zn(2+)</name>
        <dbReference type="ChEBI" id="CHEBI:29105"/>
    </ligand>
</feature>
<proteinExistence type="inferred from homology"/>
<dbReference type="PANTHER" id="PTHR32120:SF10">
    <property type="entry name" value="SMALL RIBOSOMAL SUBUNIT BIOGENESIS GTPASE RSGA"/>
    <property type="match status" value="1"/>
</dbReference>
<keyword evidence="9 10" id="KW-0342">GTP-binding</keyword>
<dbReference type="GO" id="GO:0005525">
    <property type="term" value="F:GTP binding"/>
    <property type="evidence" value="ECO:0007669"/>
    <property type="project" value="UniProtKB-UniRule"/>
</dbReference>
<dbReference type="STRING" id="265726.KY46_17675"/>
<sequence length="352" mass="39616">MTTMISTPTYSLQELGWKPYFQQQLSLDEWDQVKPARICALHRNRLDLCSEHGHLSIPVLPNMPELAVGDWVLLSDEDHFVRLLERFSRFWRKAAGSKIEEQLIASNVDTVFIVCSLNQDFNLSRIERYLALAHQAGVEPVIVLSKADCVDDPTHFVEQVRHIDNMLLVEYVNGLDSDSVAKLAPWCRTGKTVAFLGSSGAGKSTLVNTLLATETQQTGRIREDDSKGRHTTTARSLHLMPDGGLLLDTPGMRELQLADCSEGLATTFADIETLAEQCRFGDCAHQYEPGCAVLAAIESGELEERRLRNYLKLNREVSFNTASIAEKRAKSKQLGRMYRTIQSTNRKHKNRE</sequence>
<dbReference type="EMBL" id="JWYV01000018">
    <property type="protein sequence ID" value="KKC98587.1"/>
    <property type="molecule type" value="Genomic_DNA"/>
</dbReference>
<dbReference type="Gene3D" id="3.40.50.300">
    <property type="entry name" value="P-loop containing nucleotide triphosphate hydrolases"/>
    <property type="match status" value="1"/>
</dbReference>
<evidence type="ECO:0000256" key="1">
    <source>
        <dbReference type="ARBA" id="ARBA00022490"/>
    </source>
</evidence>
<keyword evidence="3 10" id="KW-0479">Metal-binding</keyword>
<evidence type="ECO:0000256" key="2">
    <source>
        <dbReference type="ARBA" id="ARBA00022517"/>
    </source>
</evidence>
<evidence type="ECO:0000259" key="11">
    <source>
        <dbReference type="PROSITE" id="PS50936"/>
    </source>
</evidence>
<keyword evidence="8 10" id="KW-0694">RNA-binding</keyword>
<comment type="subcellular location">
    <subcellularLocation>
        <location evidence="10">Cytoplasm</location>
    </subcellularLocation>
</comment>
<evidence type="ECO:0000256" key="5">
    <source>
        <dbReference type="ARBA" id="ARBA00022741"/>
    </source>
</evidence>
<dbReference type="PROSITE" id="PS50936">
    <property type="entry name" value="ENGC_GTPASE"/>
    <property type="match status" value="1"/>
</dbReference>
<feature type="binding site" evidence="10">
    <location>
        <begin position="145"/>
        <end position="148"/>
    </location>
    <ligand>
        <name>GTP</name>
        <dbReference type="ChEBI" id="CHEBI:37565"/>
    </ligand>
</feature>
<keyword evidence="6 10" id="KW-0378">Hydrolase</keyword>
<evidence type="ECO:0000313" key="13">
    <source>
        <dbReference type="EMBL" id="KKC98587.1"/>
    </source>
</evidence>
<organism evidence="13 14">
    <name type="scientific">Photobacterium halotolerans</name>
    <dbReference type="NCBI Taxonomy" id="265726"/>
    <lineage>
        <taxon>Bacteria</taxon>
        <taxon>Pseudomonadati</taxon>
        <taxon>Pseudomonadota</taxon>
        <taxon>Gammaproteobacteria</taxon>
        <taxon>Vibrionales</taxon>
        <taxon>Vibrionaceae</taxon>
        <taxon>Photobacterium</taxon>
    </lineage>
</organism>
<dbReference type="InterPro" id="IPR004881">
    <property type="entry name" value="Ribosome_biogen_GTPase_RsgA"/>
</dbReference>
<dbReference type="HAMAP" id="MF_01820">
    <property type="entry name" value="GTPase_RsgA"/>
    <property type="match status" value="1"/>
</dbReference>
<keyword evidence="5 10" id="KW-0547">Nucleotide-binding</keyword>